<sequence>MSAFSARAGVDTADFNPFVEIAPTYRAIIVAYFIFWQILPETVMAMKTESASATVLGLSLLTQYALIFLAILPFLFKRIGSLPIGWLNPLILGPLLDIISRLIRQPLHIAEPFLIWFSEPSRIEHRLLTYHTLEATQWVFLKTLLIALVATITYFLAFILSNPGSGPSANSKPKKRPPPPPDLYFIAIFGVLFAAFITLLTINGGLQQHLSGLALGRFQMRESFGPLLVAIGFMPILLILWYLTKPTVLRNPIFWILLLMALAFQFISDGSRSSVVFPLVILLAAWMYYNHRVPALTGILLVFVTVFTLATLGQIRQSVNDPEANINATVVANFDIPRLVAEADEHEAARYAVSGPIAIAAKVPEQRDYLYGETYIGALTFWLPRSIWEGKPRGAGASVNALLFQNKKEVAGFTGASFPAGAATEAYWNFGYLGTVLVFTLFGVFHRWTAARVVHRPNDPFNIILLLLAVVVFQTPDTDSFVPFVQMLILTMVTVAGMRLFPSRVGQRPLLAPTQRPVM</sequence>
<keyword evidence="1" id="KW-1133">Transmembrane helix</keyword>
<keyword evidence="3" id="KW-1185">Reference proteome</keyword>
<feature type="transmembrane region" description="Helical" evidence="1">
    <location>
        <begin position="248"/>
        <end position="267"/>
    </location>
</feature>
<feature type="transmembrane region" description="Helical" evidence="1">
    <location>
        <begin position="138"/>
        <end position="162"/>
    </location>
</feature>
<organism evidence="2 3">
    <name type="scientific">Alteripontixanthobacter maritimus</name>
    <dbReference type="NCBI Taxonomy" id="2161824"/>
    <lineage>
        <taxon>Bacteria</taxon>
        <taxon>Pseudomonadati</taxon>
        <taxon>Pseudomonadota</taxon>
        <taxon>Alphaproteobacteria</taxon>
        <taxon>Sphingomonadales</taxon>
        <taxon>Erythrobacteraceae</taxon>
        <taxon>Alteripontixanthobacter</taxon>
    </lineage>
</organism>
<dbReference type="RefSeq" id="WP_115367336.1">
    <property type="nucleotide sequence ID" value="NZ_QBKA01000002.1"/>
</dbReference>
<evidence type="ECO:0000313" key="3">
    <source>
        <dbReference type="Proteomes" id="UP000253727"/>
    </source>
</evidence>
<gene>
    <name evidence="2" type="ORF">HME9302_02613</name>
</gene>
<feature type="transmembrane region" description="Helical" evidence="1">
    <location>
        <begin position="21"/>
        <end position="39"/>
    </location>
</feature>
<dbReference type="OrthoDB" id="7293578at2"/>
<feature type="transmembrane region" description="Helical" evidence="1">
    <location>
        <begin position="457"/>
        <end position="475"/>
    </location>
</feature>
<proteinExistence type="predicted"/>
<feature type="transmembrane region" description="Helical" evidence="1">
    <location>
        <begin position="51"/>
        <end position="76"/>
    </location>
</feature>
<evidence type="ECO:0000256" key="1">
    <source>
        <dbReference type="SAM" id="Phobius"/>
    </source>
</evidence>
<protein>
    <submittedName>
        <fullName evidence="2">Uncharacterized protein</fullName>
    </submittedName>
</protein>
<name>A0A369Q932_9SPHN</name>
<accession>A0A369Q932</accession>
<dbReference type="AlphaFoldDB" id="A0A369Q932"/>
<feature type="transmembrane region" description="Helical" evidence="1">
    <location>
        <begin position="296"/>
        <end position="315"/>
    </location>
</feature>
<feature type="transmembrane region" description="Helical" evidence="1">
    <location>
        <begin position="481"/>
        <end position="501"/>
    </location>
</feature>
<keyword evidence="1" id="KW-0472">Membrane</keyword>
<dbReference type="EMBL" id="QBKA01000002">
    <property type="protein sequence ID" value="RDC61391.1"/>
    <property type="molecule type" value="Genomic_DNA"/>
</dbReference>
<keyword evidence="1" id="KW-0812">Transmembrane</keyword>
<evidence type="ECO:0000313" key="2">
    <source>
        <dbReference type="EMBL" id="RDC61391.1"/>
    </source>
</evidence>
<dbReference type="Proteomes" id="UP000253727">
    <property type="component" value="Unassembled WGS sequence"/>
</dbReference>
<feature type="transmembrane region" description="Helical" evidence="1">
    <location>
        <begin position="183"/>
        <end position="204"/>
    </location>
</feature>
<feature type="transmembrane region" description="Helical" evidence="1">
    <location>
        <begin position="224"/>
        <end position="243"/>
    </location>
</feature>
<comment type="caution">
    <text evidence="2">The sequence shown here is derived from an EMBL/GenBank/DDBJ whole genome shotgun (WGS) entry which is preliminary data.</text>
</comment>
<reference evidence="2 3" key="1">
    <citation type="submission" date="2018-04" db="EMBL/GenBank/DDBJ databases">
        <title>Altererythrobacter sp. HME9302 genome sequencing and assembly.</title>
        <authorList>
            <person name="Kang H."/>
            <person name="Kim H."/>
            <person name="Joh K."/>
        </authorList>
    </citation>
    <scope>NUCLEOTIDE SEQUENCE [LARGE SCALE GENOMIC DNA]</scope>
    <source>
        <strain evidence="2 3">HME9302</strain>
    </source>
</reference>
<feature type="transmembrane region" description="Helical" evidence="1">
    <location>
        <begin position="426"/>
        <end position="445"/>
    </location>
</feature>